<keyword evidence="1" id="KW-0732">Signal</keyword>
<dbReference type="InterPro" id="IPR013783">
    <property type="entry name" value="Ig-like_fold"/>
</dbReference>
<dbReference type="Gene3D" id="2.60.40.10">
    <property type="entry name" value="Immunoglobulins"/>
    <property type="match status" value="2"/>
</dbReference>
<dbReference type="NCBIfam" id="TIGR04131">
    <property type="entry name" value="Bac_Flav_CTERM"/>
    <property type="match status" value="1"/>
</dbReference>
<evidence type="ECO:0000256" key="1">
    <source>
        <dbReference type="SAM" id="SignalP"/>
    </source>
</evidence>
<evidence type="ECO:0000313" key="3">
    <source>
        <dbReference type="Proteomes" id="UP000680038"/>
    </source>
</evidence>
<proteinExistence type="predicted"/>
<dbReference type="SUPFAM" id="SSF48726">
    <property type="entry name" value="Immunoglobulin"/>
    <property type="match status" value="1"/>
</dbReference>
<protein>
    <recommendedName>
        <fullName evidence="4">Gliding motility-associated C-terminal domain-containing protein</fullName>
    </recommendedName>
</protein>
<feature type="signal peptide" evidence="1">
    <location>
        <begin position="1"/>
        <end position="20"/>
    </location>
</feature>
<reference evidence="2" key="1">
    <citation type="submission" date="2021-04" db="EMBL/GenBank/DDBJ databases">
        <authorList>
            <person name="Rodrigo-Torres L."/>
            <person name="Arahal R. D."/>
            <person name="Lucena T."/>
        </authorList>
    </citation>
    <scope>NUCLEOTIDE SEQUENCE</scope>
    <source>
        <strain evidence="2">CECT 9275</strain>
    </source>
</reference>
<sequence>MKRRLLSNILFALIAISSYGQNDFIPVPSSPFVMGAPATEANYTSFTVRHRPVSEKWKQRNKKYLSHPDAGYIAKEQPPGNVIELIEKRTETTRFYVDADNPSKVFSQGAYGSLHYKQNGQWLLIDSRLERKSAQILEASHQVEPVGFDIGGRKSYMKTVNGTINFNDWKLYGKNKGEIKLIASASWDDFTAGDDGIFVKNIFPGVDAEMQVLRGRIKTNLIVRTWNFSGYENYLFSDGFQAEQRGVFSFVEEASKENRIGEVDFKSNGKLMARIGRAVMYAEADAGNVAYLPYEFENGGLGILVDPNTVRALLKAGKVLIDPLVTGPEGVFSPGSIMNSSNNANCSYDFNMGCSYDWTVPVPPFITVTNAIFDVYMLTSAPCTRDKMRYRYGFGDELCGTGVLWQTNGLPPTEGGTGGIGGVPTDLYNSCIKAGCVEKNVKVRISILRGCMGPAGCEPSCVQGIGPFITTIEGRTVEIVSVTATPPNTVCPGDVVNLKATANFGIPPYSFQWAPGNLPGDNVSINPMASGAYAVTVTDACNQTASGNTSVMVPPPPPAPTVTVTASSLNICEGQPVTFKAVAANVSSKSFQWKRNGVLVQGGNTDTFTSSAIANQDVITVVLSTTDPCVNPSTVTSNELKVNVSPAVQPAVSIVSNAVSNAVCKGKAVLFTAAAVNGGTAPVYQWKKNGMNVGGNNPQYTDANLADQDVISCVLTSNVPCPRSNNVESNRILIKVNEPLFTTVNEYVCQANMPFRWNGQTISAGGQAVATYVTLSTVTGCDSTVALNLTVSPPVVRTQMDTAACGSLLFQGRNYLSSTLLADTLQGRMGCDSVIRAVNIIVYPLVPYAQVVNLTGCDSLLFEGILYYDNTQLTGTLKNRFGCDSVNRTVNITIENFRLELKAEADGELLYQGEEVSLQTSSAVNPYKVTSWEPGVLFPNQSALTQRIRTILADSVVTVYAESEHGCRDSASIVLKIIPRPLGNLLPNVFTPNGDNHNDVWIPTRGTAFPVGELFVYNRWGECVYHTDDYTQPWDGKSKGKKVPSGVYAYKLIISKRFKFHGSVTILY</sequence>
<dbReference type="RefSeq" id="WP_215237870.1">
    <property type="nucleotide sequence ID" value="NZ_CAJRAF010000001.1"/>
</dbReference>
<dbReference type="InterPro" id="IPR026341">
    <property type="entry name" value="T9SS_type_B"/>
</dbReference>
<organism evidence="2 3">
    <name type="scientific">Dyadobacter helix</name>
    <dbReference type="NCBI Taxonomy" id="2822344"/>
    <lineage>
        <taxon>Bacteria</taxon>
        <taxon>Pseudomonadati</taxon>
        <taxon>Bacteroidota</taxon>
        <taxon>Cytophagia</taxon>
        <taxon>Cytophagales</taxon>
        <taxon>Spirosomataceae</taxon>
        <taxon>Dyadobacter</taxon>
    </lineage>
</organism>
<evidence type="ECO:0000313" key="2">
    <source>
        <dbReference type="EMBL" id="CAG4993555.1"/>
    </source>
</evidence>
<feature type="chain" id="PRO_5038102460" description="Gliding motility-associated C-terminal domain-containing protein" evidence="1">
    <location>
        <begin position="21"/>
        <end position="1068"/>
    </location>
</feature>
<dbReference type="InterPro" id="IPR036179">
    <property type="entry name" value="Ig-like_dom_sf"/>
</dbReference>
<evidence type="ECO:0008006" key="4">
    <source>
        <dbReference type="Google" id="ProtNLM"/>
    </source>
</evidence>
<name>A0A916JA22_9BACT</name>
<dbReference type="Proteomes" id="UP000680038">
    <property type="component" value="Unassembled WGS sequence"/>
</dbReference>
<accession>A0A916JA22</accession>
<keyword evidence="3" id="KW-1185">Reference proteome</keyword>
<dbReference type="EMBL" id="CAJRAF010000001">
    <property type="protein sequence ID" value="CAG4993555.1"/>
    <property type="molecule type" value="Genomic_DNA"/>
</dbReference>
<dbReference type="Pfam" id="PF13585">
    <property type="entry name" value="CHU_C"/>
    <property type="match status" value="1"/>
</dbReference>
<gene>
    <name evidence="2" type="ORF">DYBT9275_01190</name>
</gene>
<dbReference type="AlphaFoldDB" id="A0A916JA22"/>
<comment type="caution">
    <text evidence="2">The sequence shown here is derived from an EMBL/GenBank/DDBJ whole genome shotgun (WGS) entry which is preliminary data.</text>
</comment>